<keyword evidence="4" id="KW-1185">Reference proteome</keyword>
<protein>
    <submittedName>
        <fullName evidence="3">Carboxypeptidase-like regulatory domain-containing protein</fullName>
    </submittedName>
</protein>
<sequence length="875" mass="99437">MLSVFLALFASRRLSVVFLLCCGLAVSWAQAGTLKGRVTDEAGKGLAFATVYLQGSTVGSTTNEQGDYQFAVEPGKHTVVFQYVGYKSQTKTLEVPEEEQTFTLNVQLLPDVYNLNEVRVSLSGKDPAYGIMQQVIAKREYHLKEVQAYTAQVYVKGLQRLIDVPKRVLGVIKVPAGLKPGILYLSESVAEMSFMQPNKYRERMISSKVSGNSRAFSFNQASEFNVNFYQNLVKAQGVNERGFVSPLANNAMFFYKYELVGSSQNNGHLIHRIKVIPKRKSDPVVSGYLYIVDGDWRLQSLNLYVTKDQQIEFVDTLRITQQFTPAPGNVWVLQSQKFTFDVKGYGFKGNGYFMAVYSKYRIKPASFVKQEPAPVAAAPAQTLTPPAAASAPAPKLTRKERKAQKSAAPAQGMPDAEFFKKKEVLLIEKEANTRDSAYWAQIRPVPLTQEEVVDYHKKDSLQVIKDSKPYKDSLDRKNNKFSGTSLLLSGYSYRNSFERTSFSIEPITRIWQYNTVEGLVANLRIDYSKQFEDRRRYTISPTLRYGFSNEKPQAKLSATYYYDLIKRRAVGAEGGRFVSQFNPSEPITPFVNTVYTLLWEENYAKLYQKSFLRLWHNRELFNGLSATFQAEYDQREMLFNTTDYVLRDHASKTFSPNNPDNAEVGEYITFPRHQALVASVRLQFRPGTRYISHPDRKINLGSPWPTFSLNYRKGIAGVLGSDVDYDFVSVGVSDNLHLGLLGSSNYSASVGTFWRKKEMYFMDFRHFSGNRTILSGDFSGFQLLDYYRYSTQKTYVEAHYSHHFNGFILNKIPLLRKLKLQEVGSLNYLHTDAAGHYLEVGVGLEHLFKVFRVDFVTGFQESEKVSSGIRIGYGF</sequence>
<accession>A0A3M9MZU2</accession>
<dbReference type="EMBL" id="RJJE01000009">
    <property type="protein sequence ID" value="RNI30413.1"/>
    <property type="molecule type" value="Genomic_DNA"/>
</dbReference>
<feature type="region of interest" description="Disordered" evidence="1">
    <location>
        <begin position="378"/>
        <end position="412"/>
    </location>
</feature>
<dbReference type="Gene3D" id="2.60.40.1120">
    <property type="entry name" value="Carboxypeptidase-like, regulatory domain"/>
    <property type="match status" value="1"/>
</dbReference>
<dbReference type="RefSeq" id="WP_123133492.1">
    <property type="nucleotide sequence ID" value="NZ_RJJE01000009.1"/>
</dbReference>
<dbReference type="AlphaFoldDB" id="A0A3M9MZU2"/>
<evidence type="ECO:0000313" key="3">
    <source>
        <dbReference type="EMBL" id="RNI30413.1"/>
    </source>
</evidence>
<proteinExistence type="predicted"/>
<evidence type="ECO:0000313" key="4">
    <source>
        <dbReference type="Proteomes" id="UP000271010"/>
    </source>
</evidence>
<feature type="signal peptide" evidence="2">
    <location>
        <begin position="1"/>
        <end position="31"/>
    </location>
</feature>
<evidence type="ECO:0000256" key="2">
    <source>
        <dbReference type="SAM" id="SignalP"/>
    </source>
</evidence>
<keyword evidence="3" id="KW-0121">Carboxypeptidase</keyword>
<dbReference type="SUPFAM" id="SSF49464">
    <property type="entry name" value="Carboxypeptidase regulatory domain-like"/>
    <property type="match status" value="1"/>
</dbReference>
<dbReference type="OrthoDB" id="983143at2"/>
<keyword evidence="3" id="KW-0645">Protease</keyword>
<organism evidence="3 4">
    <name type="scientific">Rufibacter immobilis</name>
    <dbReference type="NCBI Taxonomy" id="1348778"/>
    <lineage>
        <taxon>Bacteria</taxon>
        <taxon>Pseudomonadati</taxon>
        <taxon>Bacteroidota</taxon>
        <taxon>Cytophagia</taxon>
        <taxon>Cytophagales</taxon>
        <taxon>Hymenobacteraceae</taxon>
        <taxon>Rufibacter</taxon>
    </lineage>
</organism>
<comment type="caution">
    <text evidence="3">The sequence shown here is derived from an EMBL/GenBank/DDBJ whole genome shotgun (WGS) entry which is preliminary data.</text>
</comment>
<dbReference type="InterPro" id="IPR008969">
    <property type="entry name" value="CarboxyPept-like_regulatory"/>
</dbReference>
<keyword evidence="3" id="KW-0378">Hydrolase</keyword>
<dbReference type="Pfam" id="PF18939">
    <property type="entry name" value="DUF5686"/>
    <property type="match status" value="1"/>
</dbReference>
<feature type="chain" id="PRO_5018245785" evidence="2">
    <location>
        <begin position="32"/>
        <end position="875"/>
    </location>
</feature>
<dbReference type="InterPro" id="IPR043741">
    <property type="entry name" value="DUF5686"/>
</dbReference>
<keyword evidence="2" id="KW-0732">Signal</keyword>
<dbReference type="GO" id="GO:0004180">
    <property type="term" value="F:carboxypeptidase activity"/>
    <property type="evidence" value="ECO:0007669"/>
    <property type="project" value="UniProtKB-KW"/>
</dbReference>
<gene>
    <name evidence="3" type="ORF">EFA69_12205</name>
</gene>
<evidence type="ECO:0000256" key="1">
    <source>
        <dbReference type="SAM" id="MobiDB-lite"/>
    </source>
</evidence>
<dbReference type="Pfam" id="PF13715">
    <property type="entry name" value="CarbopepD_reg_2"/>
    <property type="match status" value="1"/>
</dbReference>
<feature type="compositionally biased region" description="Low complexity" evidence="1">
    <location>
        <begin position="378"/>
        <end position="394"/>
    </location>
</feature>
<reference evidence="3 4" key="1">
    <citation type="submission" date="2018-11" db="EMBL/GenBank/DDBJ databases">
        <title>Rufibacter latericius sp. nov., isolated from water in Baiyang Lake.</title>
        <authorList>
            <person name="Yang Y."/>
        </authorList>
    </citation>
    <scope>NUCLEOTIDE SEQUENCE [LARGE SCALE GENOMIC DNA]</scope>
    <source>
        <strain evidence="3 4">MCC P1</strain>
    </source>
</reference>
<name>A0A3M9MZU2_9BACT</name>
<dbReference type="Proteomes" id="UP000271010">
    <property type="component" value="Unassembled WGS sequence"/>
</dbReference>